<organism evidence="9 10">
    <name type="scientific">Blepharisma stoltei</name>
    <dbReference type="NCBI Taxonomy" id="1481888"/>
    <lineage>
        <taxon>Eukaryota</taxon>
        <taxon>Sar</taxon>
        <taxon>Alveolata</taxon>
        <taxon>Ciliophora</taxon>
        <taxon>Postciliodesmatophora</taxon>
        <taxon>Heterotrichea</taxon>
        <taxon>Heterotrichida</taxon>
        <taxon>Blepharismidae</taxon>
        <taxon>Blepharisma</taxon>
    </lineage>
</organism>
<feature type="transmembrane region" description="Helical" evidence="7">
    <location>
        <begin position="410"/>
        <end position="429"/>
    </location>
</feature>
<feature type="transmembrane region" description="Helical" evidence="7">
    <location>
        <begin position="110"/>
        <end position="142"/>
    </location>
</feature>
<reference evidence="9" key="1">
    <citation type="submission" date="2021-09" db="EMBL/GenBank/DDBJ databases">
        <authorList>
            <consortium name="AG Swart"/>
            <person name="Singh M."/>
            <person name="Singh A."/>
            <person name="Seah K."/>
            <person name="Emmerich C."/>
        </authorList>
    </citation>
    <scope>NUCLEOTIDE SEQUENCE</scope>
    <source>
        <strain evidence="9">ATCC30299</strain>
    </source>
</reference>
<evidence type="ECO:0000256" key="2">
    <source>
        <dbReference type="ARBA" id="ARBA00022448"/>
    </source>
</evidence>
<gene>
    <name evidence="9" type="ORF">BSTOLATCC_MIC25317</name>
</gene>
<evidence type="ECO:0000256" key="4">
    <source>
        <dbReference type="ARBA" id="ARBA00022692"/>
    </source>
</evidence>
<evidence type="ECO:0000256" key="5">
    <source>
        <dbReference type="ARBA" id="ARBA00022989"/>
    </source>
</evidence>
<feature type="transmembrane region" description="Helical" evidence="7">
    <location>
        <begin position="77"/>
        <end position="98"/>
    </location>
</feature>
<dbReference type="AlphaFoldDB" id="A0AAU9J2A7"/>
<evidence type="ECO:0000256" key="7">
    <source>
        <dbReference type="SAM" id="Phobius"/>
    </source>
</evidence>
<dbReference type="PANTHER" id="PTHR23517:SF3">
    <property type="entry name" value="INTEGRAL MEMBRANE TRANSPORT PROTEIN"/>
    <property type="match status" value="1"/>
</dbReference>
<dbReference type="GO" id="GO:0005886">
    <property type="term" value="C:plasma membrane"/>
    <property type="evidence" value="ECO:0007669"/>
    <property type="project" value="UniProtKB-SubCell"/>
</dbReference>
<feature type="transmembrane region" description="Helical" evidence="7">
    <location>
        <begin position="162"/>
        <end position="184"/>
    </location>
</feature>
<name>A0AAU9J2A7_9CILI</name>
<proteinExistence type="predicted"/>
<comment type="subcellular location">
    <subcellularLocation>
        <location evidence="1">Cell membrane</location>
        <topology evidence="1">Multi-pass membrane protein</topology>
    </subcellularLocation>
</comment>
<keyword evidence="10" id="KW-1185">Reference proteome</keyword>
<keyword evidence="2" id="KW-0813">Transport</keyword>
<protein>
    <recommendedName>
        <fullName evidence="8">Major facilitator superfamily (MFS) profile domain-containing protein</fullName>
    </recommendedName>
</protein>
<dbReference type="SUPFAM" id="SSF103473">
    <property type="entry name" value="MFS general substrate transporter"/>
    <property type="match status" value="1"/>
</dbReference>
<evidence type="ECO:0000313" key="10">
    <source>
        <dbReference type="Proteomes" id="UP001162131"/>
    </source>
</evidence>
<dbReference type="Proteomes" id="UP001162131">
    <property type="component" value="Unassembled WGS sequence"/>
</dbReference>
<dbReference type="Gene3D" id="1.20.1250.20">
    <property type="entry name" value="MFS general substrate transporter like domains"/>
    <property type="match status" value="2"/>
</dbReference>
<dbReference type="InterPro" id="IPR020846">
    <property type="entry name" value="MFS_dom"/>
</dbReference>
<feature type="transmembrane region" description="Helical" evidence="7">
    <location>
        <begin position="196"/>
        <end position="217"/>
    </location>
</feature>
<feature type="domain" description="Major facilitator superfamily (MFS) profile" evidence="8">
    <location>
        <begin position="37"/>
        <end position="434"/>
    </location>
</feature>
<keyword evidence="6 7" id="KW-0472">Membrane</keyword>
<dbReference type="InterPro" id="IPR036259">
    <property type="entry name" value="MFS_trans_sf"/>
</dbReference>
<keyword evidence="5 7" id="KW-1133">Transmembrane helix</keyword>
<evidence type="ECO:0000256" key="3">
    <source>
        <dbReference type="ARBA" id="ARBA00022475"/>
    </source>
</evidence>
<keyword evidence="4 7" id="KW-0812">Transmembrane</keyword>
<accession>A0AAU9J2A7</accession>
<feature type="transmembrane region" description="Helical" evidence="7">
    <location>
        <begin position="370"/>
        <end position="390"/>
    </location>
</feature>
<feature type="transmembrane region" description="Helical" evidence="7">
    <location>
        <begin position="285"/>
        <end position="308"/>
    </location>
</feature>
<evidence type="ECO:0000256" key="6">
    <source>
        <dbReference type="ARBA" id="ARBA00023136"/>
    </source>
</evidence>
<sequence length="452" mass="50488">MSSQEVSEEDPLIKPPISVQFRTLKSLFYKFFESDSKIYVVLINIFLTSLSSYTLFYSIRLFLSEDLDYSDSMTGTYYAIFGLCIALYLLLLGTYVDVAGHEIALMQSGLLLICGAILITFIENAGIFITTLYTAISIGIALGIASSKTSIKDYTTKDTGNVAIALAVIFIIGTSPLSGIIVNFSSALAGDNYWEYRVGFLVGSFFALMTIIGGFYLNNYSEVHNEVGLPDKSYLQSFREAVKTKRFWRFFVLSFLLTLEKTSFRHLDATLPTYMEREIGENANYGIVLAFNLVAVVVFTICFIPLSYYYNSYSVVTIGALVSGISPLFFLFGSTYVTCSAFAIGVALAESLIVPRMMDYAFHFAPHGEVGVYIGILSAKYYLAMTISGLMSGFLLEEFCPEDGERDCQYMWLIIAAVALIAPLTMWIFRSWIEQPLNELDPYIVDEENEVK</sequence>
<feature type="transmembrane region" description="Helical" evidence="7">
    <location>
        <begin position="38"/>
        <end position="57"/>
    </location>
</feature>
<dbReference type="InterPro" id="IPR011701">
    <property type="entry name" value="MFS"/>
</dbReference>
<dbReference type="EMBL" id="CAJZBQ010000024">
    <property type="protein sequence ID" value="CAG9320079.1"/>
    <property type="molecule type" value="Genomic_DNA"/>
</dbReference>
<evidence type="ECO:0000259" key="8">
    <source>
        <dbReference type="PROSITE" id="PS50850"/>
    </source>
</evidence>
<evidence type="ECO:0000313" key="9">
    <source>
        <dbReference type="EMBL" id="CAG9320079.1"/>
    </source>
</evidence>
<keyword evidence="3" id="KW-1003">Cell membrane</keyword>
<evidence type="ECO:0000256" key="1">
    <source>
        <dbReference type="ARBA" id="ARBA00004651"/>
    </source>
</evidence>
<comment type="caution">
    <text evidence="9">The sequence shown here is derived from an EMBL/GenBank/DDBJ whole genome shotgun (WGS) entry which is preliminary data.</text>
</comment>
<dbReference type="GO" id="GO:0022857">
    <property type="term" value="F:transmembrane transporter activity"/>
    <property type="evidence" value="ECO:0007669"/>
    <property type="project" value="InterPro"/>
</dbReference>
<dbReference type="InterPro" id="IPR050171">
    <property type="entry name" value="MFS_Transporters"/>
</dbReference>
<dbReference type="Pfam" id="PF07690">
    <property type="entry name" value="MFS_1"/>
    <property type="match status" value="2"/>
</dbReference>
<dbReference type="PROSITE" id="PS50850">
    <property type="entry name" value="MFS"/>
    <property type="match status" value="1"/>
</dbReference>
<feature type="transmembrane region" description="Helical" evidence="7">
    <location>
        <begin position="328"/>
        <end position="349"/>
    </location>
</feature>
<dbReference type="PANTHER" id="PTHR23517">
    <property type="entry name" value="RESISTANCE PROTEIN MDTM, PUTATIVE-RELATED-RELATED"/>
    <property type="match status" value="1"/>
</dbReference>